<evidence type="ECO:0000313" key="9">
    <source>
        <dbReference type="Proteomes" id="UP000825483"/>
    </source>
</evidence>
<evidence type="ECO:0000256" key="5">
    <source>
        <dbReference type="ARBA" id="ARBA00023163"/>
    </source>
</evidence>
<keyword evidence="5" id="KW-0804">Transcription</keyword>
<dbReference type="InterPro" id="IPR039425">
    <property type="entry name" value="RNA_pol_sigma-70-like"/>
</dbReference>
<dbReference type="PANTHER" id="PTHR43133">
    <property type="entry name" value="RNA POLYMERASE ECF-TYPE SIGMA FACTO"/>
    <property type="match status" value="1"/>
</dbReference>
<dbReference type="Gene3D" id="1.10.10.10">
    <property type="entry name" value="Winged helix-like DNA-binding domain superfamily/Winged helix DNA-binding domain"/>
    <property type="match status" value="1"/>
</dbReference>
<dbReference type="GO" id="GO:0003677">
    <property type="term" value="F:DNA binding"/>
    <property type="evidence" value="ECO:0007669"/>
    <property type="project" value="UniProtKB-KW"/>
</dbReference>
<dbReference type="Proteomes" id="UP000825483">
    <property type="component" value="Unassembled WGS sequence"/>
</dbReference>
<dbReference type="InterPro" id="IPR013325">
    <property type="entry name" value="RNA_pol_sigma_r2"/>
</dbReference>
<reference evidence="8" key="1">
    <citation type="journal article" date="2022" name="Int. J. Syst. Evol. Microbiol.">
        <title>Prevotella lacticifex sp. nov., isolated from the rumen of cows.</title>
        <authorList>
            <person name="Shinkai T."/>
            <person name="Ikeyama N."/>
            <person name="Kumagai M."/>
            <person name="Ohmori H."/>
            <person name="Sakamoto M."/>
            <person name="Ohkuma M."/>
            <person name="Mitsumori M."/>
        </authorList>
    </citation>
    <scope>NUCLEOTIDE SEQUENCE</scope>
    <source>
        <strain evidence="8">R5076</strain>
    </source>
</reference>
<feature type="domain" description="RNA polymerase sigma-70 region 2" evidence="6">
    <location>
        <begin position="29"/>
        <end position="95"/>
    </location>
</feature>
<dbReference type="InterPro" id="IPR014284">
    <property type="entry name" value="RNA_pol_sigma-70_dom"/>
</dbReference>
<dbReference type="Gene3D" id="1.10.1740.10">
    <property type="match status" value="1"/>
</dbReference>
<feature type="domain" description="RNA polymerase sigma factor 70 region 4 type 2" evidence="7">
    <location>
        <begin position="133"/>
        <end position="172"/>
    </location>
</feature>
<comment type="caution">
    <text evidence="8">The sequence shown here is derived from an EMBL/GenBank/DDBJ whole genome shotgun (WGS) entry which is preliminary data.</text>
</comment>
<accession>A0A9R1CAF1</accession>
<name>A0A9R1CAF1_9BACT</name>
<comment type="similarity">
    <text evidence="1">Belongs to the sigma-70 factor family. ECF subfamily.</text>
</comment>
<evidence type="ECO:0000256" key="1">
    <source>
        <dbReference type="ARBA" id="ARBA00010641"/>
    </source>
</evidence>
<evidence type="ECO:0000256" key="4">
    <source>
        <dbReference type="ARBA" id="ARBA00023125"/>
    </source>
</evidence>
<protein>
    <submittedName>
        <fullName evidence="8">RNA polymerase subunit sigma-24</fullName>
    </submittedName>
</protein>
<dbReference type="InterPro" id="IPR007627">
    <property type="entry name" value="RNA_pol_sigma70_r2"/>
</dbReference>
<keyword evidence="9" id="KW-1185">Reference proteome</keyword>
<organism evidence="8 9">
    <name type="scientific">Prevotella lacticifex</name>
    <dbReference type="NCBI Taxonomy" id="2854755"/>
    <lineage>
        <taxon>Bacteria</taxon>
        <taxon>Pseudomonadati</taxon>
        <taxon>Bacteroidota</taxon>
        <taxon>Bacteroidia</taxon>
        <taxon>Bacteroidales</taxon>
        <taxon>Prevotellaceae</taxon>
        <taxon>Prevotella</taxon>
    </lineage>
</organism>
<proteinExistence type="inferred from homology"/>
<dbReference type="GO" id="GO:0006352">
    <property type="term" value="P:DNA-templated transcription initiation"/>
    <property type="evidence" value="ECO:0007669"/>
    <property type="project" value="InterPro"/>
</dbReference>
<dbReference type="InterPro" id="IPR013324">
    <property type="entry name" value="RNA_pol_sigma_r3/r4-like"/>
</dbReference>
<dbReference type="CDD" id="cd06171">
    <property type="entry name" value="Sigma70_r4"/>
    <property type="match status" value="1"/>
</dbReference>
<evidence type="ECO:0000256" key="2">
    <source>
        <dbReference type="ARBA" id="ARBA00023015"/>
    </source>
</evidence>
<dbReference type="GeneID" id="72466978"/>
<sequence>MKNLNEMTDEELAVSYIEGNNRAFDMLLSNNQRKVFMYILFVVRNRDVANDVFQDTFVKVITQLQQHRYAPNGKFSAWVMRIAHNEIMDWYRSQRNDKVVEAPKENDLSNIGGADVTLSSIESHYVNRQVLADVKRMMNCLPATQREVVFMRFYQEMSFKEIAETTGVSINTSLGRMRYAILNLRRMAKEHGVQLQLAF</sequence>
<dbReference type="EMBL" id="BPUB01000002">
    <property type="protein sequence ID" value="GJG58976.1"/>
    <property type="molecule type" value="Genomic_DNA"/>
</dbReference>
<dbReference type="AlphaFoldDB" id="A0A9R1CAF1"/>
<evidence type="ECO:0000259" key="7">
    <source>
        <dbReference type="Pfam" id="PF08281"/>
    </source>
</evidence>
<dbReference type="InterPro" id="IPR013249">
    <property type="entry name" value="RNA_pol_sigma70_r4_t2"/>
</dbReference>
<dbReference type="PANTHER" id="PTHR43133:SF8">
    <property type="entry name" value="RNA POLYMERASE SIGMA FACTOR HI_1459-RELATED"/>
    <property type="match status" value="1"/>
</dbReference>
<gene>
    <name evidence="8" type="ORF">PRLR5076_18270</name>
</gene>
<dbReference type="SUPFAM" id="SSF88659">
    <property type="entry name" value="Sigma3 and sigma4 domains of RNA polymerase sigma factors"/>
    <property type="match status" value="1"/>
</dbReference>
<evidence type="ECO:0000313" key="8">
    <source>
        <dbReference type="EMBL" id="GJG58976.1"/>
    </source>
</evidence>
<dbReference type="SUPFAM" id="SSF88946">
    <property type="entry name" value="Sigma2 domain of RNA polymerase sigma factors"/>
    <property type="match status" value="1"/>
</dbReference>
<keyword evidence="2" id="KW-0805">Transcription regulation</keyword>
<dbReference type="RefSeq" id="WP_223925863.1">
    <property type="nucleotide sequence ID" value="NZ_BPTU01000001.1"/>
</dbReference>
<keyword evidence="4" id="KW-0238">DNA-binding</keyword>
<dbReference type="InterPro" id="IPR036388">
    <property type="entry name" value="WH-like_DNA-bd_sf"/>
</dbReference>
<dbReference type="NCBIfam" id="TIGR02937">
    <property type="entry name" value="sigma70-ECF"/>
    <property type="match status" value="1"/>
</dbReference>
<keyword evidence="3" id="KW-0731">Sigma factor</keyword>
<evidence type="ECO:0000259" key="6">
    <source>
        <dbReference type="Pfam" id="PF04542"/>
    </source>
</evidence>
<dbReference type="Pfam" id="PF04542">
    <property type="entry name" value="Sigma70_r2"/>
    <property type="match status" value="1"/>
</dbReference>
<dbReference type="GO" id="GO:0016987">
    <property type="term" value="F:sigma factor activity"/>
    <property type="evidence" value="ECO:0007669"/>
    <property type="project" value="UniProtKB-KW"/>
</dbReference>
<evidence type="ECO:0000256" key="3">
    <source>
        <dbReference type="ARBA" id="ARBA00023082"/>
    </source>
</evidence>
<dbReference type="Pfam" id="PF08281">
    <property type="entry name" value="Sigma70_r4_2"/>
    <property type="match status" value="1"/>
</dbReference>